<dbReference type="InterPro" id="IPR000719">
    <property type="entry name" value="Prot_kinase_dom"/>
</dbReference>
<dbReference type="InterPro" id="IPR011009">
    <property type="entry name" value="Kinase-like_dom_sf"/>
</dbReference>
<dbReference type="CDD" id="cd14003">
    <property type="entry name" value="STKc_AMPK-like"/>
    <property type="match status" value="1"/>
</dbReference>
<evidence type="ECO:0000259" key="10">
    <source>
        <dbReference type="PROSITE" id="PS50011"/>
    </source>
</evidence>
<dbReference type="EMBL" id="CABDUW010000715">
    <property type="protein sequence ID" value="VTJ74073.1"/>
    <property type="molecule type" value="Genomic_DNA"/>
</dbReference>
<proteinExistence type="predicted"/>
<dbReference type="InterPro" id="IPR008271">
    <property type="entry name" value="Ser/Thr_kinase_AS"/>
</dbReference>
<evidence type="ECO:0000256" key="9">
    <source>
        <dbReference type="SAM" id="MobiDB-lite"/>
    </source>
</evidence>
<feature type="region of interest" description="Disordered" evidence="9">
    <location>
        <begin position="405"/>
        <end position="440"/>
    </location>
</feature>
<comment type="caution">
    <text evidence="11">The sequence shown here is derived from an EMBL/GenBank/DDBJ whole genome shotgun (WGS) entry which is preliminary data.</text>
</comment>
<dbReference type="GO" id="GO:0004674">
    <property type="term" value="F:protein serine/threonine kinase activity"/>
    <property type="evidence" value="ECO:0007669"/>
    <property type="project" value="UniProtKB-KW"/>
</dbReference>
<evidence type="ECO:0000313" key="12">
    <source>
        <dbReference type="Proteomes" id="UP000335636"/>
    </source>
</evidence>
<evidence type="ECO:0000256" key="4">
    <source>
        <dbReference type="ARBA" id="ARBA00022741"/>
    </source>
</evidence>
<protein>
    <recommendedName>
        <fullName evidence="1">non-specific serine/threonine protein kinase</fullName>
        <ecNumber evidence="1">2.7.11.1</ecNumber>
    </recommendedName>
</protein>
<feature type="domain" description="Protein kinase" evidence="10">
    <location>
        <begin position="25"/>
        <end position="271"/>
    </location>
</feature>
<keyword evidence="4" id="KW-0547">Nucleotide-binding</keyword>
<keyword evidence="12" id="KW-1185">Reference proteome</keyword>
<dbReference type="Gene3D" id="1.10.8.10">
    <property type="entry name" value="DNA helicase RuvA subunit, C-terminal domain"/>
    <property type="match status" value="1"/>
</dbReference>
<feature type="compositionally biased region" description="Polar residues" evidence="9">
    <location>
        <begin position="408"/>
        <end position="431"/>
    </location>
</feature>
<dbReference type="Gene3D" id="3.30.200.20">
    <property type="entry name" value="Phosphorylase Kinase, domain 1"/>
    <property type="match status" value="1"/>
</dbReference>
<evidence type="ECO:0000256" key="2">
    <source>
        <dbReference type="ARBA" id="ARBA00022527"/>
    </source>
</evidence>
<dbReference type="GO" id="GO:0005524">
    <property type="term" value="F:ATP binding"/>
    <property type="evidence" value="ECO:0007669"/>
    <property type="project" value="UniProtKB-KW"/>
</dbReference>
<evidence type="ECO:0000256" key="6">
    <source>
        <dbReference type="ARBA" id="ARBA00022840"/>
    </source>
</evidence>
<dbReference type="SMART" id="SM00220">
    <property type="entry name" value="S_TKc"/>
    <property type="match status" value="1"/>
</dbReference>
<comment type="catalytic activity">
    <reaction evidence="8">
        <text>L-seryl-[protein] + ATP = O-phospho-L-seryl-[protein] + ADP + H(+)</text>
        <dbReference type="Rhea" id="RHEA:17989"/>
        <dbReference type="Rhea" id="RHEA-COMP:9863"/>
        <dbReference type="Rhea" id="RHEA-COMP:11604"/>
        <dbReference type="ChEBI" id="CHEBI:15378"/>
        <dbReference type="ChEBI" id="CHEBI:29999"/>
        <dbReference type="ChEBI" id="CHEBI:30616"/>
        <dbReference type="ChEBI" id="CHEBI:83421"/>
        <dbReference type="ChEBI" id="CHEBI:456216"/>
        <dbReference type="EC" id="2.7.11.1"/>
    </reaction>
</comment>
<dbReference type="Gene3D" id="1.10.510.10">
    <property type="entry name" value="Transferase(Phosphotransferase) domain 1"/>
    <property type="match status" value="1"/>
</dbReference>
<keyword evidence="3" id="KW-0808">Transferase</keyword>
<evidence type="ECO:0000256" key="8">
    <source>
        <dbReference type="ARBA" id="ARBA00048679"/>
    </source>
</evidence>
<dbReference type="PANTHER" id="PTHR24346">
    <property type="entry name" value="MAP/MICROTUBULE AFFINITY-REGULATING KINASE"/>
    <property type="match status" value="1"/>
</dbReference>
<evidence type="ECO:0000313" key="11">
    <source>
        <dbReference type="EMBL" id="VTJ74073.1"/>
    </source>
</evidence>
<dbReference type="Pfam" id="PF00069">
    <property type="entry name" value="Pkinase"/>
    <property type="match status" value="1"/>
</dbReference>
<dbReference type="GO" id="GO:0005737">
    <property type="term" value="C:cytoplasm"/>
    <property type="evidence" value="ECO:0007669"/>
    <property type="project" value="TreeGrafter"/>
</dbReference>
<name>A0A5E4BWS2_MARMO</name>
<dbReference type="Proteomes" id="UP000335636">
    <property type="component" value="Unassembled WGS sequence"/>
</dbReference>
<keyword evidence="5" id="KW-0418">Kinase</keyword>
<organism evidence="11 12">
    <name type="scientific">Marmota monax</name>
    <name type="common">Woodchuck</name>
    <dbReference type="NCBI Taxonomy" id="9995"/>
    <lineage>
        <taxon>Eukaryota</taxon>
        <taxon>Metazoa</taxon>
        <taxon>Chordata</taxon>
        <taxon>Craniata</taxon>
        <taxon>Vertebrata</taxon>
        <taxon>Euteleostomi</taxon>
        <taxon>Mammalia</taxon>
        <taxon>Eutheria</taxon>
        <taxon>Euarchontoglires</taxon>
        <taxon>Glires</taxon>
        <taxon>Rodentia</taxon>
        <taxon>Sciuromorpha</taxon>
        <taxon>Sciuridae</taxon>
        <taxon>Xerinae</taxon>
        <taxon>Marmotini</taxon>
        <taxon>Marmota</taxon>
    </lineage>
</organism>
<dbReference type="GO" id="GO:0035556">
    <property type="term" value="P:intracellular signal transduction"/>
    <property type="evidence" value="ECO:0007669"/>
    <property type="project" value="TreeGrafter"/>
</dbReference>
<dbReference type="EC" id="2.7.11.1" evidence="1"/>
<evidence type="ECO:0000256" key="3">
    <source>
        <dbReference type="ARBA" id="ARBA00022679"/>
    </source>
</evidence>
<evidence type="ECO:0000256" key="7">
    <source>
        <dbReference type="ARBA" id="ARBA00047899"/>
    </source>
</evidence>
<evidence type="ECO:0000256" key="5">
    <source>
        <dbReference type="ARBA" id="ARBA00022777"/>
    </source>
</evidence>
<dbReference type="SUPFAM" id="SSF56112">
    <property type="entry name" value="Protein kinase-like (PK-like)"/>
    <property type="match status" value="1"/>
</dbReference>
<reference evidence="11" key="1">
    <citation type="submission" date="2019-04" db="EMBL/GenBank/DDBJ databases">
        <authorList>
            <person name="Alioto T."/>
            <person name="Alioto T."/>
        </authorList>
    </citation>
    <scope>NUCLEOTIDE SEQUENCE [LARGE SCALE GENOMIC DNA]</scope>
</reference>
<dbReference type="FunFam" id="1.10.510.10:FF:000571">
    <property type="entry name" value="Maternal embryonic leucine zipper kinase"/>
    <property type="match status" value="1"/>
</dbReference>
<comment type="catalytic activity">
    <reaction evidence="7">
        <text>L-threonyl-[protein] + ATP = O-phospho-L-threonyl-[protein] + ADP + H(+)</text>
        <dbReference type="Rhea" id="RHEA:46608"/>
        <dbReference type="Rhea" id="RHEA-COMP:11060"/>
        <dbReference type="Rhea" id="RHEA-COMP:11605"/>
        <dbReference type="ChEBI" id="CHEBI:15378"/>
        <dbReference type="ChEBI" id="CHEBI:30013"/>
        <dbReference type="ChEBI" id="CHEBI:30616"/>
        <dbReference type="ChEBI" id="CHEBI:61977"/>
        <dbReference type="ChEBI" id="CHEBI:456216"/>
        <dbReference type="EC" id="2.7.11.1"/>
    </reaction>
</comment>
<sequence length="516" mass="58781">MHSGETSVVSQRPYSCQEKAFTDHYQVLKDIGYGLFCQVKLARHLRTGAEVAVKVLPRSMWKTLVLPEIRAMKTLNHPNVIQLFQVIETCKQIYIVMEYGVRGTLFDLILPGGIQENEAKRLFRQITCAVCYCHKMHILHGDLKPENIVLDAKGNIRIIDFGLSTMFKPGQKLTQFWGTLEYHAPELVRKEVHEGPPVDSWSLGVILYFMLTGHRPFKASSKKRLRKKILHPKVKFPQHVSAEAQRLLKKILIVDPRARLSVEEILADPWLNQDEENLSYHDVPLPNLSDPTVLTMLFDMGYDPYSTWVSLSQKKFDEAMASYLIIQQQISQGAGCMKPVRRDPSISPALPQRRASEPALHTFPLPCEHHQPQEAKESGQKGFRRASWPAISLCFLHEKPPTPRLASQHHSMFNSPQPWPSTDSHVTQDATTGRPWGHRKGWKRVRQRIAASFRVLCCSTSSCVGENEAPTRRLESYVTTVQMDQTKKQPARGPFALWMLSSLCGHWSCGPQQLQD</sequence>
<evidence type="ECO:0000256" key="1">
    <source>
        <dbReference type="ARBA" id="ARBA00012513"/>
    </source>
</evidence>
<dbReference type="PANTHER" id="PTHR24346:SF82">
    <property type="entry name" value="KP78A-RELATED"/>
    <property type="match status" value="1"/>
</dbReference>
<dbReference type="PROSITE" id="PS50011">
    <property type="entry name" value="PROTEIN_KINASE_DOM"/>
    <property type="match status" value="1"/>
</dbReference>
<dbReference type="FunFam" id="3.30.200.20:FF:000003">
    <property type="entry name" value="Non-specific serine/threonine protein kinase"/>
    <property type="match status" value="1"/>
</dbReference>
<dbReference type="PROSITE" id="PS00108">
    <property type="entry name" value="PROTEIN_KINASE_ST"/>
    <property type="match status" value="1"/>
</dbReference>
<keyword evidence="2" id="KW-0723">Serine/threonine-protein kinase</keyword>
<gene>
    <name evidence="11" type="ORF">MONAX_5E028206</name>
</gene>
<accession>A0A5E4BWS2</accession>
<dbReference type="AlphaFoldDB" id="A0A5E4BWS2"/>
<keyword evidence="6" id="KW-0067">ATP-binding</keyword>